<keyword evidence="1" id="KW-0472">Membrane</keyword>
<keyword evidence="1" id="KW-1133">Transmembrane helix</keyword>
<proteinExistence type="predicted"/>
<dbReference type="EMBL" id="CP136958">
    <property type="protein sequence ID" value="WOT02882.1"/>
    <property type="molecule type" value="Genomic_DNA"/>
</dbReference>
<protein>
    <submittedName>
        <fullName evidence="2">Uncharacterized protein</fullName>
    </submittedName>
</protein>
<evidence type="ECO:0000256" key="1">
    <source>
        <dbReference type="SAM" id="Phobius"/>
    </source>
</evidence>
<dbReference type="Proteomes" id="UP000234560">
    <property type="component" value="Chromosome"/>
</dbReference>
<evidence type="ECO:0000313" key="3">
    <source>
        <dbReference type="Proteomes" id="UP000234560"/>
    </source>
</evidence>
<gene>
    <name evidence="2" type="ORF">CYJ47_03685</name>
</gene>
<feature type="transmembrane region" description="Helical" evidence="1">
    <location>
        <begin position="6"/>
        <end position="30"/>
    </location>
</feature>
<dbReference type="AlphaFoldDB" id="A0AAF0YT19"/>
<name>A0AAF0YT19_9CORY</name>
<sequence length="98" mass="10415">MNHTTTHGVIFVRVFVLTIGYGVFGCAVLVPVRVRFCASLGHIWRQFVAYLAQVRGFTCAVHGVNHGVSFECCPGNSALCLAALTFACPGAPGVDLFA</sequence>
<accession>A0AAF0YT19</accession>
<evidence type="ECO:0000313" key="2">
    <source>
        <dbReference type="EMBL" id="WOT02882.1"/>
    </source>
</evidence>
<reference evidence="2" key="1">
    <citation type="submission" date="2017-12" db="EMBL/GenBank/DDBJ databases">
        <authorList>
            <person name="Thomas-White K."/>
            <person name="Wolfe A.J."/>
        </authorList>
    </citation>
    <scope>NUCLEOTIDE SEQUENCE</scope>
    <source>
        <strain evidence="2">UMB0763</strain>
    </source>
</reference>
<dbReference type="KEGG" id="cpyr:CYJ47_03685"/>
<keyword evidence="1" id="KW-0812">Transmembrane</keyword>
<dbReference type="RefSeq" id="WP_143485497.1">
    <property type="nucleotide sequence ID" value="NZ_CP136958.1"/>
</dbReference>
<organism evidence="2 3">
    <name type="scientific">Corynebacterium pyruviciproducens</name>
    <dbReference type="NCBI Taxonomy" id="598660"/>
    <lineage>
        <taxon>Bacteria</taxon>
        <taxon>Bacillati</taxon>
        <taxon>Actinomycetota</taxon>
        <taxon>Actinomycetes</taxon>
        <taxon>Mycobacteriales</taxon>
        <taxon>Corynebacteriaceae</taxon>
        <taxon>Corynebacterium</taxon>
    </lineage>
</organism>
<reference evidence="2" key="2">
    <citation type="submission" date="2023-10" db="EMBL/GenBank/DDBJ databases">
        <authorList>
            <person name="Choi B."/>
        </authorList>
    </citation>
    <scope>NUCLEOTIDE SEQUENCE</scope>
    <source>
        <strain evidence="2">UMB0763</strain>
    </source>
</reference>